<gene>
    <name evidence="10" type="ORF">Loak_0324</name>
</gene>
<feature type="transmembrane region" description="Helical" evidence="7">
    <location>
        <begin position="20"/>
        <end position="40"/>
    </location>
</feature>
<evidence type="ECO:0000256" key="4">
    <source>
        <dbReference type="ARBA" id="ARBA00022692"/>
    </source>
</evidence>
<evidence type="ECO:0000259" key="9">
    <source>
        <dbReference type="Pfam" id="PF12704"/>
    </source>
</evidence>
<name>A0A0W0XGU2_9GAMM</name>
<protein>
    <submittedName>
        <fullName evidence="10">ABC transporter permease</fullName>
    </submittedName>
</protein>
<dbReference type="AlphaFoldDB" id="A0A0W0XGU2"/>
<evidence type="ECO:0000256" key="6">
    <source>
        <dbReference type="ARBA" id="ARBA00023136"/>
    </source>
</evidence>
<evidence type="ECO:0000259" key="8">
    <source>
        <dbReference type="Pfam" id="PF02687"/>
    </source>
</evidence>
<sequence length="415" mass="46140">MKLFVLIALKHLLARKRQSLVSLLGIVLGVSFFLTISSLMQGSEKDFIKRLIDNSPHIIIMDEYRNPRLQPVYQLYEQGAIELRSMKPLTETRGIRGYEQIIHYLRHTFPGIRTSPALVGQALLSYAGKDFSITMNGMIPEEIKTVSTINHYMIAGTIDDLIVNPDGIVIGNQLARKLSLKLGDNITATATSGQVRTFKILGIFRTGRSDFDANQTFVSLKRAQALLNRVNRANSILIKLPMPYQAYELAAEIERQIGYQTVSWQEKSEDLLNTLVIRNTIMYSVVSAVLIVAAFGIYNVISTVVMEKHRDIAILKSMGFYSRDIQLIFIIQGLLLGMTGCLLGLPLGSLLMYGLMQVQFKPPGSSELVSMPLDWGYLQFVIAAAFAMIAAMVAALLPARKAAWVQPVDILRGGT</sequence>
<organism evidence="10 11">
    <name type="scientific">Legionella oakridgensis</name>
    <dbReference type="NCBI Taxonomy" id="29423"/>
    <lineage>
        <taxon>Bacteria</taxon>
        <taxon>Pseudomonadati</taxon>
        <taxon>Pseudomonadota</taxon>
        <taxon>Gammaproteobacteria</taxon>
        <taxon>Legionellales</taxon>
        <taxon>Legionellaceae</taxon>
        <taxon>Legionella</taxon>
    </lineage>
</organism>
<reference evidence="10 11" key="1">
    <citation type="submission" date="2015-11" db="EMBL/GenBank/DDBJ databases">
        <title>Genomic analysis of 38 Legionella species identifies large and diverse effector repertoires.</title>
        <authorList>
            <person name="Burstein D."/>
            <person name="Amaro F."/>
            <person name="Zusman T."/>
            <person name="Lifshitz Z."/>
            <person name="Cohen O."/>
            <person name="Gilbert J.A."/>
            <person name="Pupko T."/>
            <person name="Shuman H.A."/>
            <person name="Segal G."/>
        </authorList>
    </citation>
    <scope>NUCLEOTIDE SEQUENCE [LARGE SCALE GENOMIC DNA]</scope>
    <source>
        <strain evidence="10 11">Oak Ridge-10</strain>
    </source>
</reference>
<comment type="caution">
    <text evidence="10">The sequence shown here is derived from an EMBL/GenBank/DDBJ whole genome shotgun (WGS) entry which is preliminary data.</text>
</comment>
<dbReference type="RefSeq" id="WP_025384841.1">
    <property type="nucleotide sequence ID" value="NZ_LCUA01000018.1"/>
</dbReference>
<keyword evidence="4 7" id="KW-0812">Transmembrane</keyword>
<dbReference type="EMBL" id="LNYP01000006">
    <property type="protein sequence ID" value="KTD43774.1"/>
    <property type="molecule type" value="Genomic_DNA"/>
</dbReference>
<dbReference type="InterPro" id="IPR025857">
    <property type="entry name" value="MacB_PCD"/>
</dbReference>
<evidence type="ECO:0000256" key="3">
    <source>
        <dbReference type="ARBA" id="ARBA00022475"/>
    </source>
</evidence>
<dbReference type="Pfam" id="PF02687">
    <property type="entry name" value="FtsX"/>
    <property type="match status" value="1"/>
</dbReference>
<dbReference type="GO" id="GO:0044874">
    <property type="term" value="P:lipoprotein localization to outer membrane"/>
    <property type="evidence" value="ECO:0007669"/>
    <property type="project" value="TreeGrafter"/>
</dbReference>
<evidence type="ECO:0000313" key="10">
    <source>
        <dbReference type="EMBL" id="KTD43774.1"/>
    </source>
</evidence>
<evidence type="ECO:0000256" key="5">
    <source>
        <dbReference type="ARBA" id="ARBA00022989"/>
    </source>
</evidence>
<dbReference type="PANTHER" id="PTHR30489">
    <property type="entry name" value="LIPOPROTEIN-RELEASING SYSTEM TRANSMEMBRANE PROTEIN LOLE"/>
    <property type="match status" value="1"/>
</dbReference>
<dbReference type="PATRIC" id="fig|29423.5.peg.337"/>
<evidence type="ECO:0000256" key="7">
    <source>
        <dbReference type="SAM" id="Phobius"/>
    </source>
</evidence>
<evidence type="ECO:0000256" key="2">
    <source>
        <dbReference type="ARBA" id="ARBA00005236"/>
    </source>
</evidence>
<feature type="domain" description="ABC3 transporter permease C-terminal" evidence="8">
    <location>
        <begin position="285"/>
        <end position="407"/>
    </location>
</feature>
<keyword evidence="6 7" id="KW-0472">Membrane</keyword>
<proteinExistence type="inferred from homology"/>
<feature type="transmembrane region" description="Helical" evidence="7">
    <location>
        <begin position="327"/>
        <end position="355"/>
    </location>
</feature>
<evidence type="ECO:0000313" key="11">
    <source>
        <dbReference type="Proteomes" id="UP000054858"/>
    </source>
</evidence>
<comment type="similarity">
    <text evidence="2">Belongs to the ABC-4 integral membrane protein family. LolC/E subfamily.</text>
</comment>
<dbReference type="InterPro" id="IPR051447">
    <property type="entry name" value="Lipoprotein-release_system"/>
</dbReference>
<accession>A0A0W0XGU2</accession>
<feature type="transmembrane region" description="Helical" evidence="7">
    <location>
        <begin position="375"/>
        <end position="397"/>
    </location>
</feature>
<keyword evidence="3" id="KW-1003">Cell membrane</keyword>
<dbReference type="PANTHER" id="PTHR30489:SF0">
    <property type="entry name" value="LIPOPROTEIN-RELEASING SYSTEM TRANSMEMBRANE PROTEIN LOLE"/>
    <property type="match status" value="1"/>
</dbReference>
<keyword evidence="5 7" id="KW-1133">Transmembrane helix</keyword>
<feature type="domain" description="MacB-like periplasmic core" evidence="9">
    <location>
        <begin position="19"/>
        <end position="255"/>
    </location>
</feature>
<dbReference type="Proteomes" id="UP000054858">
    <property type="component" value="Unassembled WGS sequence"/>
</dbReference>
<dbReference type="GO" id="GO:0098797">
    <property type="term" value="C:plasma membrane protein complex"/>
    <property type="evidence" value="ECO:0007669"/>
    <property type="project" value="TreeGrafter"/>
</dbReference>
<evidence type="ECO:0000256" key="1">
    <source>
        <dbReference type="ARBA" id="ARBA00004651"/>
    </source>
</evidence>
<feature type="transmembrane region" description="Helical" evidence="7">
    <location>
        <begin position="281"/>
        <end position="306"/>
    </location>
</feature>
<dbReference type="InterPro" id="IPR003838">
    <property type="entry name" value="ABC3_permease_C"/>
</dbReference>
<dbReference type="Pfam" id="PF12704">
    <property type="entry name" value="MacB_PCD"/>
    <property type="match status" value="1"/>
</dbReference>
<comment type="subcellular location">
    <subcellularLocation>
        <location evidence="1">Cell membrane</location>
        <topology evidence="1">Multi-pass membrane protein</topology>
    </subcellularLocation>
</comment>